<dbReference type="STRING" id="320778.ABT57_13790"/>
<keyword evidence="3" id="KW-1185">Reference proteome</keyword>
<dbReference type="PATRIC" id="fig|320778.3.peg.3003"/>
<protein>
    <submittedName>
        <fullName evidence="2">Uncharacterized protein</fullName>
    </submittedName>
</protein>
<evidence type="ECO:0000313" key="3">
    <source>
        <dbReference type="Proteomes" id="UP000035909"/>
    </source>
</evidence>
<name>A0A0J1H8A8_9GAMM</name>
<sequence>MVSDYLSTSIQRFQSDCLQLCEQHYPTVHNRGMRENHLGKALCRRIIATLKEAGFSAELIQRQNEEQLSQPVFCIQSDEFAVWVIAHRLLSANLARRQALIKAIVQTRDISQANADSETHSASEQHTEAQAGSSTAATTTNLGTQPDTHLPQHLVLVADHWFDRSKASKEIPAWWLGQLPENTEAYLKDGVRLLVPETSLPAQLQQLGLQPGQHTIHHPLTRDHGSRTVYKYLLLTAHYTLT</sequence>
<organism evidence="2 3">
    <name type="scientific">Photobacterium ganghwense</name>
    <dbReference type="NCBI Taxonomy" id="320778"/>
    <lineage>
        <taxon>Bacteria</taxon>
        <taxon>Pseudomonadati</taxon>
        <taxon>Pseudomonadota</taxon>
        <taxon>Gammaproteobacteria</taxon>
        <taxon>Vibrionales</taxon>
        <taxon>Vibrionaceae</taxon>
        <taxon>Photobacterium</taxon>
    </lineage>
</organism>
<feature type="compositionally biased region" description="Low complexity" evidence="1">
    <location>
        <begin position="128"/>
        <end position="142"/>
    </location>
</feature>
<proteinExistence type="predicted"/>
<evidence type="ECO:0000256" key="1">
    <source>
        <dbReference type="SAM" id="MobiDB-lite"/>
    </source>
</evidence>
<feature type="region of interest" description="Disordered" evidence="1">
    <location>
        <begin position="115"/>
        <end position="142"/>
    </location>
</feature>
<feature type="compositionally biased region" description="Basic and acidic residues" evidence="1">
    <location>
        <begin position="117"/>
        <end position="127"/>
    </location>
</feature>
<dbReference type="AlphaFoldDB" id="A0A0J1H8A8"/>
<reference evidence="2 3" key="1">
    <citation type="submission" date="2015-05" db="EMBL/GenBank/DDBJ databases">
        <title>Photobacterium galathea sp. nov.</title>
        <authorList>
            <person name="Machado H."/>
            <person name="Gram L."/>
        </authorList>
    </citation>
    <scope>NUCLEOTIDE SEQUENCE [LARGE SCALE GENOMIC DNA]</scope>
    <source>
        <strain evidence="2 3">DSM 22954</strain>
    </source>
</reference>
<dbReference type="RefSeq" id="WP_047885816.1">
    <property type="nucleotide sequence ID" value="NZ_CP071326.1"/>
</dbReference>
<dbReference type="EMBL" id="LDOU01000015">
    <property type="protein sequence ID" value="KLV07923.1"/>
    <property type="molecule type" value="Genomic_DNA"/>
</dbReference>
<accession>A0A0J1H8A8</accession>
<gene>
    <name evidence="2" type="ORF">ABT57_13790</name>
</gene>
<dbReference type="Proteomes" id="UP000035909">
    <property type="component" value="Unassembled WGS sequence"/>
</dbReference>
<evidence type="ECO:0000313" key="2">
    <source>
        <dbReference type="EMBL" id="KLV07923.1"/>
    </source>
</evidence>
<dbReference type="OrthoDB" id="5888987at2"/>
<comment type="caution">
    <text evidence="2">The sequence shown here is derived from an EMBL/GenBank/DDBJ whole genome shotgun (WGS) entry which is preliminary data.</text>
</comment>